<dbReference type="Proteomes" id="UP000287651">
    <property type="component" value="Unassembled WGS sequence"/>
</dbReference>
<accession>A0A426XZU6</accession>
<comment type="caution">
    <text evidence="2">The sequence shown here is derived from an EMBL/GenBank/DDBJ whole genome shotgun (WGS) entry which is preliminary data.</text>
</comment>
<name>A0A426XZU6_ENSVE</name>
<protein>
    <submittedName>
        <fullName evidence="2">Uncharacterized protein</fullName>
    </submittedName>
</protein>
<dbReference type="EMBL" id="AMZH03016103">
    <property type="protein sequence ID" value="RRT45006.1"/>
    <property type="molecule type" value="Genomic_DNA"/>
</dbReference>
<gene>
    <name evidence="2" type="ORF">B296_00036539</name>
</gene>
<evidence type="ECO:0000313" key="2">
    <source>
        <dbReference type="EMBL" id="RRT45006.1"/>
    </source>
</evidence>
<sequence>MVLESPSTEQVSTDIRRPCYPIEFGSGKWVAGSVNPLGPPVFLQICCDANPDTPIAKTFCFISDLVLSVLLGVEVSCSIDFHSTKINAFPLRRLSHYVQFFGDRSKKPDSLIQGQRKNYVQFQLQLKTRMMRDPEIAYLLGDRDVIRRRALASESREEKERTQNLEVFEQREREGEREREEETEVEWGELCELGDGLRERESY</sequence>
<feature type="region of interest" description="Disordered" evidence="1">
    <location>
        <begin position="152"/>
        <end position="187"/>
    </location>
</feature>
<proteinExistence type="predicted"/>
<evidence type="ECO:0000256" key="1">
    <source>
        <dbReference type="SAM" id="MobiDB-lite"/>
    </source>
</evidence>
<dbReference type="AlphaFoldDB" id="A0A426XZU6"/>
<reference evidence="2 3" key="1">
    <citation type="journal article" date="2014" name="Agronomy (Basel)">
        <title>A Draft Genome Sequence for Ensete ventricosum, the Drought-Tolerant Tree Against Hunger.</title>
        <authorList>
            <person name="Harrison J."/>
            <person name="Moore K.A."/>
            <person name="Paszkiewicz K."/>
            <person name="Jones T."/>
            <person name="Grant M."/>
            <person name="Ambacheew D."/>
            <person name="Muzemil S."/>
            <person name="Studholme D.J."/>
        </authorList>
    </citation>
    <scope>NUCLEOTIDE SEQUENCE [LARGE SCALE GENOMIC DNA]</scope>
</reference>
<feature type="compositionally biased region" description="Basic and acidic residues" evidence="1">
    <location>
        <begin position="154"/>
        <end position="180"/>
    </location>
</feature>
<evidence type="ECO:0000313" key="3">
    <source>
        <dbReference type="Proteomes" id="UP000287651"/>
    </source>
</evidence>
<organism evidence="2 3">
    <name type="scientific">Ensete ventricosum</name>
    <name type="common">Abyssinian banana</name>
    <name type="synonym">Musa ensete</name>
    <dbReference type="NCBI Taxonomy" id="4639"/>
    <lineage>
        <taxon>Eukaryota</taxon>
        <taxon>Viridiplantae</taxon>
        <taxon>Streptophyta</taxon>
        <taxon>Embryophyta</taxon>
        <taxon>Tracheophyta</taxon>
        <taxon>Spermatophyta</taxon>
        <taxon>Magnoliopsida</taxon>
        <taxon>Liliopsida</taxon>
        <taxon>Zingiberales</taxon>
        <taxon>Musaceae</taxon>
        <taxon>Ensete</taxon>
    </lineage>
</organism>